<keyword evidence="2" id="KW-0732">Signal</keyword>
<keyword evidence="4" id="KW-1185">Reference proteome</keyword>
<dbReference type="Proteomes" id="UP000233440">
    <property type="component" value="Unassembled WGS sequence"/>
</dbReference>
<feature type="region of interest" description="Disordered" evidence="1">
    <location>
        <begin position="26"/>
        <end position="45"/>
    </location>
</feature>
<dbReference type="PROSITE" id="PS51257">
    <property type="entry name" value="PROKAR_LIPOPROTEIN"/>
    <property type="match status" value="1"/>
</dbReference>
<gene>
    <name evidence="3" type="ORF">CWO92_24815</name>
</gene>
<reference evidence="3 4" key="1">
    <citation type="submission" date="2017-11" db="EMBL/GenBank/DDBJ databases">
        <title>Bacillus camelliae sp. nov., isolated from pu'er tea.</title>
        <authorList>
            <person name="Niu L."/>
        </authorList>
    </citation>
    <scope>NUCLEOTIDE SEQUENCE [LARGE SCALE GENOMIC DNA]</scope>
    <source>
        <strain evidence="3 4">7578-1</strain>
    </source>
</reference>
<sequence>MKKKNHLFKFLSLIVVLGLLLSACGSKTGSNGSSGSSSNSKPKEDISKFPLAVKNDKSAVADGSLNYALVSDTPFEGTLNYAFYQGEPDAEVMQFFDEPLFATNGDYEFTNDGAASYE</sequence>
<proteinExistence type="predicted"/>
<evidence type="ECO:0000256" key="2">
    <source>
        <dbReference type="SAM" id="SignalP"/>
    </source>
</evidence>
<evidence type="ECO:0000256" key="1">
    <source>
        <dbReference type="SAM" id="MobiDB-lite"/>
    </source>
</evidence>
<feature type="signal peptide" evidence="2">
    <location>
        <begin position="1"/>
        <end position="28"/>
    </location>
</feature>
<dbReference type="EMBL" id="PIQO01000055">
    <property type="protein sequence ID" value="PKR82375.1"/>
    <property type="molecule type" value="Genomic_DNA"/>
</dbReference>
<feature type="non-terminal residue" evidence="3">
    <location>
        <position position="118"/>
    </location>
</feature>
<accession>A0A2N3LCT1</accession>
<comment type="caution">
    <text evidence="3">The sequence shown here is derived from an EMBL/GenBank/DDBJ whole genome shotgun (WGS) entry which is preliminary data.</text>
</comment>
<evidence type="ECO:0000313" key="4">
    <source>
        <dbReference type="Proteomes" id="UP000233440"/>
    </source>
</evidence>
<evidence type="ECO:0000313" key="3">
    <source>
        <dbReference type="EMBL" id="PKR82375.1"/>
    </source>
</evidence>
<feature type="compositionally biased region" description="Low complexity" evidence="1">
    <location>
        <begin position="26"/>
        <end position="40"/>
    </location>
</feature>
<feature type="chain" id="PRO_5039232165" evidence="2">
    <location>
        <begin position="29"/>
        <end position="118"/>
    </location>
</feature>
<name>A0A2N3LCT1_9BACI</name>
<organism evidence="3 4">
    <name type="scientific">Heyndrickxia camelliae</name>
    <dbReference type="NCBI Taxonomy" id="1707093"/>
    <lineage>
        <taxon>Bacteria</taxon>
        <taxon>Bacillati</taxon>
        <taxon>Bacillota</taxon>
        <taxon>Bacilli</taxon>
        <taxon>Bacillales</taxon>
        <taxon>Bacillaceae</taxon>
        <taxon>Heyndrickxia</taxon>
    </lineage>
</organism>
<protein>
    <submittedName>
        <fullName evidence="3">Oligopeptide ABC transporter substrate-binding protein</fullName>
    </submittedName>
</protein>
<dbReference type="AlphaFoldDB" id="A0A2N3LCT1"/>